<evidence type="ECO:0000256" key="1">
    <source>
        <dbReference type="ARBA" id="ARBA00022670"/>
    </source>
</evidence>
<dbReference type="EMBL" id="ML240489">
    <property type="protein sequence ID" value="TKS65173.1"/>
    <property type="molecule type" value="Genomic_DNA"/>
</dbReference>
<dbReference type="Pfam" id="PF05970">
    <property type="entry name" value="PIF1"/>
    <property type="match status" value="1"/>
</dbReference>
<dbReference type="GO" id="GO:0006310">
    <property type="term" value="P:DNA recombination"/>
    <property type="evidence" value="ECO:0007669"/>
    <property type="project" value="UniProtKB-KW"/>
</dbReference>
<dbReference type="STRING" id="240159.A0A4U5TUQ2"/>
<dbReference type="Pfam" id="PF02338">
    <property type="entry name" value="OTU"/>
    <property type="match status" value="1"/>
</dbReference>
<evidence type="ECO:0000313" key="8">
    <source>
        <dbReference type="Proteomes" id="UP000298787"/>
    </source>
</evidence>
<evidence type="ECO:0000259" key="6">
    <source>
        <dbReference type="PROSITE" id="PS50802"/>
    </source>
</evidence>
<dbReference type="InterPro" id="IPR027417">
    <property type="entry name" value="P-loop_NTPase"/>
</dbReference>
<dbReference type="Pfam" id="PF21530">
    <property type="entry name" value="Pif1_2B_dom"/>
    <property type="match status" value="1"/>
</dbReference>
<reference evidence="7 8" key="1">
    <citation type="submission" date="2019-01" db="EMBL/GenBank/DDBJ databases">
        <title>Genome Assembly of Collichthys lucidus.</title>
        <authorList>
            <person name="Cai M."/>
            <person name="Xiao S."/>
        </authorList>
    </citation>
    <scope>NUCLEOTIDE SEQUENCE [LARGE SCALE GENOMIC DNA]</scope>
    <source>
        <strain evidence="7">JT15FE1705JMU</strain>
        <tissue evidence="7">Muscle</tissue>
    </source>
</reference>
<accession>A0A4U5TUQ2</accession>
<dbReference type="PANTHER" id="PTHR47642:SF3">
    <property type="entry name" value="ATP-DEPENDENT DNA HELICASE"/>
    <property type="match status" value="1"/>
</dbReference>
<proteinExistence type="inferred from homology"/>
<feature type="compositionally biased region" description="Acidic residues" evidence="5">
    <location>
        <begin position="1295"/>
        <end position="1313"/>
    </location>
</feature>
<dbReference type="SUPFAM" id="SSF56219">
    <property type="entry name" value="DNase I-like"/>
    <property type="match status" value="1"/>
</dbReference>
<dbReference type="SMART" id="SM00382">
    <property type="entry name" value="AAA"/>
    <property type="match status" value="1"/>
</dbReference>
<comment type="similarity">
    <text evidence="4">Belongs to the helicase family.</text>
</comment>
<dbReference type="CDD" id="cd22755">
    <property type="entry name" value="OTU_CeDUB-like"/>
    <property type="match status" value="1"/>
</dbReference>
<dbReference type="SUPFAM" id="SSF52540">
    <property type="entry name" value="P-loop containing nucleoside triphosphate hydrolases"/>
    <property type="match status" value="2"/>
</dbReference>
<keyword evidence="2" id="KW-0833">Ubl conjugation pathway</keyword>
<comment type="catalytic activity">
    <reaction evidence="4">
        <text>ATP + H2O = ADP + phosphate + H(+)</text>
        <dbReference type="Rhea" id="RHEA:13065"/>
        <dbReference type="ChEBI" id="CHEBI:15377"/>
        <dbReference type="ChEBI" id="CHEBI:15378"/>
        <dbReference type="ChEBI" id="CHEBI:30616"/>
        <dbReference type="ChEBI" id="CHEBI:43474"/>
        <dbReference type="ChEBI" id="CHEBI:456216"/>
        <dbReference type="EC" id="5.6.2.3"/>
    </reaction>
</comment>
<keyword evidence="8" id="KW-1185">Reference proteome</keyword>
<dbReference type="SUPFAM" id="SSF54001">
    <property type="entry name" value="Cysteine proteinases"/>
    <property type="match status" value="2"/>
</dbReference>
<organism evidence="7 8">
    <name type="scientific">Collichthys lucidus</name>
    <name type="common">Big head croaker</name>
    <name type="synonym">Sciaena lucida</name>
    <dbReference type="NCBI Taxonomy" id="240159"/>
    <lineage>
        <taxon>Eukaryota</taxon>
        <taxon>Metazoa</taxon>
        <taxon>Chordata</taxon>
        <taxon>Craniata</taxon>
        <taxon>Vertebrata</taxon>
        <taxon>Euteleostomi</taxon>
        <taxon>Actinopterygii</taxon>
        <taxon>Neopterygii</taxon>
        <taxon>Teleostei</taxon>
        <taxon>Neoteleostei</taxon>
        <taxon>Acanthomorphata</taxon>
        <taxon>Eupercaria</taxon>
        <taxon>Sciaenidae</taxon>
        <taxon>Collichthys</taxon>
    </lineage>
</organism>
<feature type="region of interest" description="Disordered" evidence="5">
    <location>
        <begin position="1278"/>
        <end position="1313"/>
    </location>
</feature>
<dbReference type="GO" id="GO:0008234">
    <property type="term" value="F:cysteine-type peptidase activity"/>
    <property type="evidence" value="ECO:0007669"/>
    <property type="project" value="UniProtKB-KW"/>
</dbReference>
<dbReference type="GO" id="GO:0000723">
    <property type="term" value="P:telomere maintenance"/>
    <property type="evidence" value="ECO:0007669"/>
    <property type="project" value="InterPro"/>
</dbReference>
<feature type="domain" description="OTU" evidence="6">
    <location>
        <begin position="566"/>
        <end position="694"/>
    </location>
</feature>
<dbReference type="GO" id="GO:0016887">
    <property type="term" value="F:ATP hydrolysis activity"/>
    <property type="evidence" value="ECO:0007669"/>
    <property type="project" value="RHEA"/>
</dbReference>
<dbReference type="PROSITE" id="PS50802">
    <property type="entry name" value="OTU"/>
    <property type="match status" value="1"/>
</dbReference>
<keyword evidence="3" id="KW-0788">Thiol protease</keyword>
<dbReference type="InterPro" id="IPR010285">
    <property type="entry name" value="DNA_helicase_pif1-like_DEAD"/>
</dbReference>
<evidence type="ECO:0000256" key="5">
    <source>
        <dbReference type="SAM" id="MobiDB-lite"/>
    </source>
</evidence>
<sequence length="2898" mass="329955">MQIGDEVGHPRVKKAQTNSKVQKSVSNVQKSVSNVQKSVSKVPKSVSKVPKSSKTLSRSLSKNELKNLLSKDVSQILSYKDVSQIPSYKDVSQILSYKDVLQNLPDSLKKLELLPEKDPSHSQFAIKFDLCHEKPSLCSVVEQSECNECTFVTKPHNFSDRSVLMGSFHQGHSQFGNIRNKQCGAISLTAVLKSKIKNVWTWDSGDLDDVLIKGTGLYRSMSVQKRIKDSVASRGYIAVSELPKQQRMWNCNFAITFAESYTGSVNVDDYDHALQDVAMPFDEALQRALFGNDACLLTVCASTCAIVNESGRFAFVDSHASTRVNQQGESASYVAHLSSVQSLVNFVYDYARSFDVTTPSFEVTGVKVVSISSIDTQMNEPLSSHVTTNPTNSRPLYSKVVKGEQRGCNQQSAVGKLTKVASNVGNVCNKTVRSAEKRSHMNEPALCDVRTTNATNTHPLSSKKVKGEGKFAKQQSSVGGQIRVANNENNVNNKTASSVKVNADPDVNRCLDADDVIVSSVTIAKQPFKPLTLQDRDDLCNKLGLANENADKHQMIADVNDMGCPCNIKSIKPDGNCFYRSLAFSVCHAEEKHLKIRRAVVRHLQSNSGTFAEYLRNEYTSVQDYVTKSRIYYCGSWATEIDIFAAADLLQTTICTFNDGKWNMHKPTTSPQTCLQNCIYLNHTGNHYEVVTCVKSKDAEGLCAGICQPLNSDDNLRSQRKRNFICETKAVKAKKERLRYNDIEYKKRKLQSLKENYEDVSVKQAKCEVSRERCANEYKSNPDFKRYKRSYFVTRYHTNAKCQKQKRDTSKITYANNPSFQARVKDYSKAKYKTNTEFNSLVRDYSKAKYKTNTEFNSLVREYSKAKYKTNTEFNSLVRDYSKAKYKTNTEFNSLVRDYSKAKYKTNTEFNSLVRKYSKAKYKTNTEFNSLVRDYSKAKYKTNTEFNSLVRDYSKAKYKTNTEFNSLVREYSKAKYKTNTEFNSLVREYSKAKYKTNTEFNSLVRDYSRMKYKNITFQNKIKEDNQRKYRNNQNIRVHKINEGCASYARWKKNQEDINSAIAHFREEVSCGPEYVCSVCHRLLFRKQVKRQSYENKHPEVSALAKRCITLQYLHVCDINCQHGCPMSDSPSSKLWICFTCHRKILARKLPEESVTNNMHLDEIPAELKCLNSLEQHLIARHIPFMKLLCLPRGRQRGCHGPCVSVPVNNTDVANLLPRNECDDKMIRVKLKRKLTYKGHYEYMYVRTDRVRNALRFLMTNNKWYSDVAWNNEWVNTLNNTDENDEQNINQKEAGDSDDDNVADEETEQEKEEDITYIKDQSGLLSDTSLQPVDLGSEIVDQNFQDILNVAPGEGNSPVRLLSDKTNEAKCFPVLYPLGGPTFHDDRESKITLARYLNTRILNADGRFGRNTDFIFYAQYMSEVYQVVSNVSVALRKGDESSLKEASPDMFLNSESLSKIFCNDEGYKFLRGIRGTPPYWMSVQKDLFAMIRQLSIPTFFASFSSADLRWPEMLNSILRLERKTTCVDDLDWSDKCGLIRRNPVTAARMFDHRWNCFLNDVILSQSQPIGKVIDYFYRVVFQQRGSPHVHCLFWVENAPRIDRETDAEVTHFIDTYITCETPLEADAELYEVVNSVQKHSTRHSKTCRKKKTVCRFNFPRPPSGRTFITRAVNSEDSVVEADIAHAHDIMKRVKSALTKPDMSFDSTDAFFKCLGINQGEFEKAYNICSKKKSIVLKRNATDIWVNQYNKDLLRAWNGNMDIQYVTDAFAVVVYILSYITKAEQEMGLLLQRAQNEAMNGNLDAKAAFKQLGSVYLHNREISAQEAVYRLTHMHLKECSRDVQFIAVGGNPVRMSLPLHVLQAKAQKEHCDDAGNIWMTNVVERYKNRPHTAQFEEVCLASFCSEYRILSKSQVSADRDAHDIIALRNNCGFVKQRTRTQPAVVRYPRFSPTKNTEKYFRSLLQLFLPYYNDCHLKPPQFDTYEDFYNNVSVIVDSNKALFEKETEDIDRAKKLLDQNIDLEDAWAQICPETEKERLHCLDLMKDKAVDDEGDDDDELIPDLTAKPHTACTLETNHVTMPRQDALHLLRSLNEEQAAIFFAVRKWCLQKLLGQNPEPLRLFITGGAGTGKSHLIKAIHYESTRLLSQIAENPDTLTVLLTAPTGVAAYNIGAATIHNTFSIGANATLPYQPLSDEKVNSLRTKMSNVHILIIDEISMVDHRLLAYIHGRLRQIKQTGDYSLFANVALICVGDFYQLKPVKGRQLFTDSKGANLWENNFEVAQLTKVVRQENAGFAEMLNRLRTHTKDKPLDDHDVLSLTQCETGEESTDIHIYATNAEVDEYNIKRLHETCPDAISIQAHDFVRSPKTGRMEPKVGFHRKVFNSCLPECVSLGVGARVMLKKNIDVSDGLVNGACGTVVKIIKGKDDDDLPAAIHVEFENPNVGKIQRLKAKRVSEHSTIIEVQEDQVTHDGGIRRQVPLCLSWAVTIHKCQGLTVERAVVSLKKIFAPGQAYVALSRLKSLGGLQIEDFKQSAIYCDNKITLAMESMPAFKLVKTLSCDVNPVCTIALHNVQSLKAHILDIEAHKALMKADCICLTETWLDVNPKEEPQLAGHVFHHNPRGNCYDDSDPMFAVLKQQQRGGVGMYCSENIDVQVLLPEKCNIECLYFEMQHVNLCAAVVYRPNSYKVDMFRQKLLQVIFHLDKHAGRKMIMGDFNEDILVSSSIQKLLEQHGYTQHVRQCTTEKGMFAQCETHYVPLRCLWPVAQAFTNRQARGQLSQKRNLAVEEDESCSSHRLIYFIHFLLKHLNFKMWTALPNRVKPQKHPSAVFVTTIHVFKSSFSVTESCPPISSSIQKLLEQHGYTQHVRQCTTGKGTLLDPVYVKDKEDVIVEVTDMLQLS</sequence>
<evidence type="ECO:0000256" key="2">
    <source>
        <dbReference type="ARBA" id="ARBA00022786"/>
    </source>
</evidence>
<dbReference type="Pfam" id="PF14214">
    <property type="entry name" value="Helitron_like_N"/>
    <property type="match status" value="1"/>
</dbReference>
<dbReference type="InterPro" id="IPR049163">
    <property type="entry name" value="Pif1-like_2B_dom"/>
</dbReference>
<dbReference type="Proteomes" id="UP000298787">
    <property type="component" value="Unassembled WGS sequence"/>
</dbReference>
<dbReference type="InterPro" id="IPR036691">
    <property type="entry name" value="Endo/exonu/phosph_ase_sf"/>
</dbReference>
<dbReference type="InterPro" id="IPR025476">
    <property type="entry name" value="Helitron_helicase-like"/>
</dbReference>
<dbReference type="InterPro" id="IPR046700">
    <property type="entry name" value="DUF6570"/>
</dbReference>
<evidence type="ECO:0000256" key="4">
    <source>
        <dbReference type="RuleBase" id="RU363044"/>
    </source>
</evidence>
<dbReference type="GO" id="GO:0043139">
    <property type="term" value="F:5'-3' DNA helicase activity"/>
    <property type="evidence" value="ECO:0007669"/>
    <property type="project" value="UniProtKB-EC"/>
</dbReference>
<keyword evidence="4 7" id="KW-0347">Helicase</keyword>
<feature type="region of interest" description="Disordered" evidence="5">
    <location>
        <begin position="1"/>
        <end position="60"/>
    </location>
</feature>
<feature type="compositionally biased region" description="Low complexity" evidence="5">
    <location>
        <begin position="18"/>
        <end position="60"/>
    </location>
</feature>
<keyword evidence="4" id="KW-0067">ATP-binding</keyword>
<comment type="cofactor">
    <cofactor evidence="4">
        <name>Mg(2+)</name>
        <dbReference type="ChEBI" id="CHEBI:18420"/>
    </cofactor>
</comment>
<name>A0A4U5TUQ2_COLLU</name>
<dbReference type="Gene3D" id="3.90.70.80">
    <property type="match status" value="1"/>
</dbReference>
<dbReference type="Gene3D" id="3.90.70.120">
    <property type="match status" value="1"/>
</dbReference>
<evidence type="ECO:0000256" key="3">
    <source>
        <dbReference type="ARBA" id="ARBA00022807"/>
    </source>
</evidence>
<keyword evidence="4" id="KW-0547">Nucleotide-binding</keyword>
<dbReference type="GO" id="GO:0005524">
    <property type="term" value="F:ATP binding"/>
    <property type="evidence" value="ECO:0007669"/>
    <property type="project" value="UniProtKB-KW"/>
</dbReference>
<dbReference type="InterPro" id="IPR051055">
    <property type="entry name" value="PIF1_helicase"/>
</dbReference>
<dbReference type="GO" id="GO:0006508">
    <property type="term" value="P:proteolysis"/>
    <property type="evidence" value="ECO:0007669"/>
    <property type="project" value="UniProtKB-KW"/>
</dbReference>
<dbReference type="PANTHER" id="PTHR47642">
    <property type="entry name" value="ATP-DEPENDENT DNA HELICASE"/>
    <property type="match status" value="1"/>
</dbReference>
<keyword evidence="4" id="KW-0233">DNA recombination</keyword>
<gene>
    <name evidence="7" type="ORF">D9C73_027984</name>
</gene>
<dbReference type="Gene3D" id="3.40.50.300">
    <property type="entry name" value="P-loop containing nucleotide triphosphate hydrolases"/>
    <property type="match status" value="1"/>
</dbReference>
<dbReference type="CDD" id="cd18809">
    <property type="entry name" value="SF1_C_RecD"/>
    <property type="match status" value="1"/>
</dbReference>
<feature type="compositionally biased region" description="Polar residues" evidence="5">
    <location>
        <begin position="1278"/>
        <end position="1290"/>
    </location>
</feature>
<dbReference type="EC" id="5.6.2.3" evidence="4"/>
<dbReference type="GO" id="GO:0006281">
    <property type="term" value="P:DNA repair"/>
    <property type="evidence" value="ECO:0007669"/>
    <property type="project" value="UniProtKB-KW"/>
</dbReference>
<keyword evidence="1" id="KW-0645">Protease</keyword>
<dbReference type="InterPro" id="IPR003323">
    <property type="entry name" value="OTU_dom"/>
</dbReference>
<dbReference type="Gene3D" id="3.60.10.10">
    <property type="entry name" value="Endonuclease/exonuclease/phosphatase"/>
    <property type="match status" value="1"/>
</dbReference>
<protein>
    <recommendedName>
        <fullName evidence="4">ATP-dependent DNA helicase</fullName>
        <ecNumber evidence="4">5.6.2.3</ecNumber>
    </recommendedName>
</protein>
<dbReference type="Pfam" id="PF20209">
    <property type="entry name" value="DUF6570"/>
    <property type="match status" value="1"/>
</dbReference>
<dbReference type="InterPro" id="IPR003593">
    <property type="entry name" value="AAA+_ATPase"/>
</dbReference>
<keyword evidence="4" id="KW-0227">DNA damage</keyword>
<keyword evidence="4" id="KW-0234">DNA repair</keyword>
<evidence type="ECO:0000313" key="7">
    <source>
        <dbReference type="EMBL" id="TKS65173.1"/>
    </source>
</evidence>
<keyword evidence="4" id="KW-0378">Hydrolase</keyword>
<dbReference type="InterPro" id="IPR038765">
    <property type="entry name" value="Papain-like_cys_pep_sf"/>
</dbReference>